<organism evidence="1 2">
    <name type="scientific">Stakelama tenebrarum</name>
    <dbReference type="NCBI Taxonomy" id="2711215"/>
    <lineage>
        <taxon>Bacteria</taxon>
        <taxon>Pseudomonadati</taxon>
        <taxon>Pseudomonadota</taxon>
        <taxon>Alphaproteobacteria</taxon>
        <taxon>Sphingomonadales</taxon>
        <taxon>Sphingomonadaceae</taxon>
        <taxon>Stakelama</taxon>
    </lineage>
</organism>
<protein>
    <recommendedName>
        <fullName evidence="3">HEAT repeat domain-containing protein</fullName>
    </recommendedName>
</protein>
<sequence>MRSAIAASRNAAREKIEGWQASDAYRAMAAALDSAPGRDCDAVADAAETLLADSRWVGALLAPLVEALSGDPFFEPPFRTSRDALRTSAILFDCPAATLSGSIVSADAMAAMPPFETVIIPGRMSVTRYVRSGGATLRRWRAEPLTPRFSSATASPCRAMASIDPADGAVLRVDGRTEGVMLAKARRDVVTLSVAIRPGADPLMREYRAADGTLLRVASNDDGASRSEMLLTFLARSGRTDAGDRFAAATHDPAFHTRWSAMREWLRLDAASALPRLREMAAGDANDDVRAAALRTLDAVQCGDAPEATTTKPCRA</sequence>
<proteinExistence type="predicted"/>
<keyword evidence="2" id="KW-1185">Reference proteome</keyword>
<evidence type="ECO:0000313" key="2">
    <source>
        <dbReference type="Proteomes" id="UP000501568"/>
    </source>
</evidence>
<dbReference type="RefSeq" id="WP_165325925.1">
    <property type="nucleotide sequence ID" value="NZ_CP049109.1"/>
</dbReference>
<dbReference type="Proteomes" id="UP000501568">
    <property type="component" value="Chromosome"/>
</dbReference>
<reference evidence="1 2" key="1">
    <citation type="submission" date="2020-02" db="EMBL/GenBank/DDBJ databases">
        <authorList>
            <person name="Zheng R.K."/>
            <person name="Sun C.M."/>
        </authorList>
    </citation>
    <scope>NUCLEOTIDE SEQUENCE [LARGE SCALE GENOMIC DNA]</scope>
    <source>
        <strain evidence="2">zrk23</strain>
    </source>
</reference>
<gene>
    <name evidence="1" type="ORF">G5C33_03400</name>
</gene>
<accession>A0A6G6Y1X4</accession>
<evidence type="ECO:0008006" key="3">
    <source>
        <dbReference type="Google" id="ProtNLM"/>
    </source>
</evidence>
<dbReference type="KEGG" id="spzr:G5C33_03400"/>
<dbReference type="EMBL" id="CP049109">
    <property type="protein sequence ID" value="QIG78925.1"/>
    <property type="molecule type" value="Genomic_DNA"/>
</dbReference>
<name>A0A6G6Y1X4_9SPHN</name>
<dbReference type="AlphaFoldDB" id="A0A6G6Y1X4"/>
<evidence type="ECO:0000313" key="1">
    <source>
        <dbReference type="EMBL" id="QIG78925.1"/>
    </source>
</evidence>